<sequence>MLSFIFAGQRMSNGVIWVLNILIGAFTNPLTSVAYPLVREYYHPSVSGTSVGCSNIFTFLASAVFQQVSSALIPLGGKMTNHLNEDGYQWKGYKNGLWLFCTVSLAVSALAAAFTKDSDFNKNKATEPAPKAEDQHEQKKEEDEVEDDHAPSDEVLDEL</sequence>
<feature type="compositionally biased region" description="Basic and acidic residues" evidence="1">
    <location>
        <begin position="120"/>
        <end position="152"/>
    </location>
</feature>
<evidence type="ECO:0000256" key="2">
    <source>
        <dbReference type="SAM" id="Phobius"/>
    </source>
</evidence>
<reference evidence="3" key="1">
    <citation type="submission" date="2006-10" db="EMBL/GenBank/DDBJ databases">
        <authorList>
            <person name="Amadeo P."/>
            <person name="Zhao Q."/>
            <person name="Wortman J."/>
            <person name="Fraser-Liggett C."/>
            <person name="Carlton J."/>
        </authorList>
    </citation>
    <scope>NUCLEOTIDE SEQUENCE</scope>
    <source>
        <strain evidence="3">G3</strain>
    </source>
</reference>
<accession>A2GJH8</accession>
<gene>
    <name evidence="3" type="ORF">TVAG_097070</name>
</gene>
<keyword evidence="4" id="KW-1185">Reference proteome</keyword>
<dbReference type="EMBL" id="DS116494">
    <property type="protein sequence ID" value="EAX82690.1"/>
    <property type="molecule type" value="Genomic_DNA"/>
</dbReference>
<feature type="transmembrane region" description="Helical" evidence="2">
    <location>
        <begin position="15"/>
        <end position="35"/>
    </location>
</feature>
<feature type="transmembrane region" description="Helical" evidence="2">
    <location>
        <begin position="56"/>
        <end position="76"/>
    </location>
</feature>
<evidence type="ECO:0000313" key="4">
    <source>
        <dbReference type="Proteomes" id="UP000001542"/>
    </source>
</evidence>
<dbReference type="VEuPathDB" id="TrichDB:TVAG_097070"/>
<dbReference type="Proteomes" id="UP000001542">
    <property type="component" value="Unassembled WGS sequence"/>
</dbReference>
<feature type="region of interest" description="Disordered" evidence="1">
    <location>
        <begin position="120"/>
        <end position="159"/>
    </location>
</feature>
<dbReference type="InterPro" id="IPR036259">
    <property type="entry name" value="MFS_trans_sf"/>
</dbReference>
<evidence type="ECO:0000256" key="1">
    <source>
        <dbReference type="SAM" id="MobiDB-lite"/>
    </source>
</evidence>
<keyword evidence="2" id="KW-0812">Transmembrane</keyword>
<reference evidence="3" key="2">
    <citation type="journal article" date="2007" name="Science">
        <title>Draft genome sequence of the sexually transmitted pathogen Trichomonas vaginalis.</title>
        <authorList>
            <person name="Carlton J.M."/>
            <person name="Hirt R.P."/>
            <person name="Silva J.C."/>
            <person name="Delcher A.L."/>
            <person name="Schatz M."/>
            <person name="Zhao Q."/>
            <person name="Wortman J.R."/>
            <person name="Bidwell S.L."/>
            <person name="Alsmark U.C.M."/>
            <person name="Besteiro S."/>
            <person name="Sicheritz-Ponten T."/>
            <person name="Noel C.J."/>
            <person name="Dacks J.B."/>
            <person name="Foster P.G."/>
            <person name="Simillion C."/>
            <person name="Van de Peer Y."/>
            <person name="Miranda-Saavedra D."/>
            <person name="Barton G.J."/>
            <person name="Westrop G.D."/>
            <person name="Mueller S."/>
            <person name="Dessi D."/>
            <person name="Fiori P.L."/>
            <person name="Ren Q."/>
            <person name="Paulsen I."/>
            <person name="Zhang H."/>
            <person name="Bastida-Corcuera F.D."/>
            <person name="Simoes-Barbosa A."/>
            <person name="Brown M.T."/>
            <person name="Hayes R.D."/>
            <person name="Mukherjee M."/>
            <person name="Okumura C.Y."/>
            <person name="Schneider R."/>
            <person name="Smith A.J."/>
            <person name="Vanacova S."/>
            <person name="Villalvazo M."/>
            <person name="Haas B.J."/>
            <person name="Pertea M."/>
            <person name="Feldblyum T.V."/>
            <person name="Utterback T.R."/>
            <person name="Shu C.L."/>
            <person name="Osoegawa K."/>
            <person name="de Jong P.J."/>
            <person name="Hrdy I."/>
            <person name="Horvathova L."/>
            <person name="Zubacova Z."/>
            <person name="Dolezal P."/>
            <person name="Malik S.B."/>
            <person name="Logsdon J.M. Jr."/>
            <person name="Henze K."/>
            <person name="Gupta A."/>
            <person name="Wang C.C."/>
            <person name="Dunne R.L."/>
            <person name="Upcroft J.A."/>
            <person name="Upcroft P."/>
            <person name="White O."/>
            <person name="Salzberg S.L."/>
            <person name="Tang P."/>
            <person name="Chiu C.-H."/>
            <person name="Lee Y.-S."/>
            <person name="Embley T.M."/>
            <person name="Coombs G.H."/>
            <person name="Mottram J.C."/>
            <person name="Tachezy J."/>
            <person name="Fraser-Liggett C.M."/>
            <person name="Johnson P.J."/>
        </authorList>
    </citation>
    <scope>NUCLEOTIDE SEQUENCE [LARGE SCALE GENOMIC DNA]</scope>
    <source>
        <strain evidence="3">G3</strain>
    </source>
</reference>
<dbReference type="AlphaFoldDB" id="A2GJH8"/>
<evidence type="ECO:0000313" key="3">
    <source>
        <dbReference type="EMBL" id="EAX82690.1"/>
    </source>
</evidence>
<keyword evidence="2" id="KW-1133">Transmembrane helix</keyword>
<dbReference type="InParanoid" id="A2GJH8"/>
<dbReference type="VEuPathDB" id="TrichDB:TVAGG3_0742150"/>
<keyword evidence="2" id="KW-0472">Membrane</keyword>
<dbReference type="Gene3D" id="1.20.1250.20">
    <property type="entry name" value="MFS general substrate transporter like domains"/>
    <property type="match status" value="1"/>
</dbReference>
<name>A2GJH8_TRIV3</name>
<dbReference type="SUPFAM" id="SSF103473">
    <property type="entry name" value="MFS general substrate transporter"/>
    <property type="match status" value="1"/>
</dbReference>
<feature type="transmembrane region" description="Helical" evidence="2">
    <location>
        <begin position="96"/>
        <end position="114"/>
    </location>
</feature>
<organism evidence="3 4">
    <name type="scientific">Trichomonas vaginalis (strain ATCC PRA-98 / G3)</name>
    <dbReference type="NCBI Taxonomy" id="412133"/>
    <lineage>
        <taxon>Eukaryota</taxon>
        <taxon>Metamonada</taxon>
        <taxon>Parabasalia</taxon>
        <taxon>Trichomonadida</taxon>
        <taxon>Trichomonadidae</taxon>
        <taxon>Trichomonas</taxon>
    </lineage>
</organism>
<protein>
    <submittedName>
        <fullName evidence="3">Transporter, putative</fullName>
    </submittedName>
</protein>
<proteinExistence type="predicted"/>